<keyword evidence="2" id="KW-0732">Signal</keyword>
<feature type="chain" id="PRO_5019778518" evidence="2">
    <location>
        <begin position="21"/>
        <end position="105"/>
    </location>
</feature>
<feature type="compositionally biased region" description="Polar residues" evidence="1">
    <location>
        <begin position="41"/>
        <end position="60"/>
    </location>
</feature>
<dbReference type="Pfam" id="PF07648">
    <property type="entry name" value="Kazal_2"/>
    <property type="match status" value="1"/>
</dbReference>
<evidence type="ECO:0000313" key="5">
    <source>
        <dbReference type="Proteomes" id="UP000292052"/>
    </source>
</evidence>
<accession>A0A482VF55</accession>
<name>A0A482VF55_ASBVE</name>
<protein>
    <submittedName>
        <fullName evidence="4">Kazal 1 domain containing protein</fullName>
    </submittedName>
</protein>
<dbReference type="InterPro" id="IPR002350">
    <property type="entry name" value="Kazal_dom"/>
</dbReference>
<evidence type="ECO:0000256" key="2">
    <source>
        <dbReference type="SAM" id="SignalP"/>
    </source>
</evidence>
<evidence type="ECO:0000256" key="1">
    <source>
        <dbReference type="SAM" id="MobiDB-lite"/>
    </source>
</evidence>
<feature type="region of interest" description="Disordered" evidence="1">
    <location>
        <begin position="37"/>
        <end position="60"/>
    </location>
</feature>
<reference evidence="4 5" key="1">
    <citation type="submission" date="2017-03" db="EMBL/GenBank/DDBJ databases">
        <title>Genome of the blue death feigning beetle - Asbolus verrucosus.</title>
        <authorList>
            <person name="Rider S.D."/>
        </authorList>
    </citation>
    <scope>NUCLEOTIDE SEQUENCE [LARGE SCALE GENOMIC DNA]</scope>
    <source>
        <strain evidence="4">Butters</strain>
        <tissue evidence="4">Head and leg muscle</tissue>
    </source>
</reference>
<organism evidence="4 5">
    <name type="scientific">Asbolus verrucosus</name>
    <name type="common">Desert ironclad beetle</name>
    <dbReference type="NCBI Taxonomy" id="1661398"/>
    <lineage>
        <taxon>Eukaryota</taxon>
        <taxon>Metazoa</taxon>
        <taxon>Ecdysozoa</taxon>
        <taxon>Arthropoda</taxon>
        <taxon>Hexapoda</taxon>
        <taxon>Insecta</taxon>
        <taxon>Pterygota</taxon>
        <taxon>Neoptera</taxon>
        <taxon>Endopterygota</taxon>
        <taxon>Coleoptera</taxon>
        <taxon>Polyphaga</taxon>
        <taxon>Cucujiformia</taxon>
        <taxon>Tenebrionidae</taxon>
        <taxon>Pimeliinae</taxon>
        <taxon>Asbolus</taxon>
    </lineage>
</organism>
<comment type="caution">
    <text evidence="4">The sequence shown here is derived from an EMBL/GenBank/DDBJ whole genome shotgun (WGS) entry which is preliminary data.</text>
</comment>
<dbReference type="PANTHER" id="PTHR21179:SF1">
    <property type="entry name" value="KAZ1-TYPE SERINE PROTEASE INHIBITOR-LIKE PROTEIN TYPE EPSILON-RELATED"/>
    <property type="match status" value="1"/>
</dbReference>
<dbReference type="AlphaFoldDB" id="A0A482VF55"/>
<dbReference type="OrthoDB" id="126772at2759"/>
<dbReference type="InterPro" id="IPR036058">
    <property type="entry name" value="Kazal_dom_sf"/>
</dbReference>
<dbReference type="PANTHER" id="PTHR21179">
    <property type="entry name" value="SERINE-TYPE ENDOPEPTIDASE INHIBITOR"/>
    <property type="match status" value="1"/>
</dbReference>
<dbReference type="Proteomes" id="UP000292052">
    <property type="component" value="Unassembled WGS sequence"/>
</dbReference>
<feature type="domain" description="Kazal-like" evidence="3">
    <location>
        <begin position="62"/>
        <end position="105"/>
    </location>
</feature>
<evidence type="ECO:0000313" key="4">
    <source>
        <dbReference type="EMBL" id="RZB73473.1"/>
    </source>
</evidence>
<dbReference type="CDD" id="cd00104">
    <property type="entry name" value="KAZAL_FS"/>
    <property type="match status" value="1"/>
</dbReference>
<dbReference type="InterPro" id="IPR039932">
    <property type="entry name" value="Spink4-like"/>
</dbReference>
<dbReference type="SUPFAM" id="SSF100895">
    <property type="entry name" value="Kazal-type serine protease inhibitors"/>
    <property type="match status" value="1"/>
</dbReference>
<keyword evidence="5" id="KW-1185">Reference proteome</keyword>
<sequence length="105" mass="11710">MKLLQFCLFVLVYSLLQATASPLTDCWFWEDADPDPGNPPSIRTTTCNPPTSKPPVTTTDKNQEYKNCVQKCPTTPEYNPVCGTNSVTYDNESKLNCARRCGISK</sequence>
<dbReference type="PROSITE" id="PS51465">
    <property type="entry name" value="KAZAL_2"/>
    <property type="match status" value="1"/>
</dbReference>
<gene>
    <name evidence="4" type="ORF">BDFB_011773</name>
</gene>
<dbReference type="EMBL" id="QDEB01108852">
    <property type="protein sequence ID" value="RZB73473.1"/>
    <property type="molecule type" value="Genomic_DNA"/>
</dbReference>
<feature type="signal peptide" evidence="2">
    <location>
        <begin position="1"/>
        <end position="20"/>
    </location>
</feature>
<dbReference type="Gene3D" id="3.30.60.30">
    <property type="match status" value="1"/>
</dbReference>
<dbReference type="GO" id="GO:0004867">
    <property type="term" value="F:serine-type endopeptidase inhibitor activity"/>
    <property type="evidence" value="ECO:0007669"/>
    <property type="project" value="InterPro"/>
</dbReference>
<proteinExistence type="predicted"/>
<evidence type="ECO:0000259" key="3">
    <source>
        <dbReference type="PROSITE" id="PS51465"/>
    </source>
</evidence>